<evidence type="ECO:0000259" key="7">
    <source>
        <dbReference type="Pfam" id="PF07106"/>
    </source>
</evidence>
<dbReference type="GO" id="GO:0000794">
    <property type="term" value="C:condensed nuclear chromosome"/>
    <property type="evidence" value="ECO:0007669"/>
    <property type="project" value="TreeGrafter"/>
</dbReference>
<proteinExistence type="inferred from homology"/>
<dbReference type="GO" id="GO:0120230">
    <property type="term" value="F:recombinase activator activity"/>
    <property type="evidence" value="ECO:0007669"/>
    <property type="project" value="TreeGrafter"/>
</dbReference>
<evidence type="ECO:0000256" key="2">
    <source>
        <dbReference type="ARBA" id="ARBA00007922"/>
    </source>
</evidence>
<dbReference type="STRING" id="264951.A0A443I499"/>
<keyword evidence="3" id="KW-0233">DNA recombination</keyword>
<dbReference type="GO" id="GO:0120231">
    <property type="term" value="C:DNA recombinase auxiliary factor complex"/>
    <property type="evidence" value="ECO:0007669"/>
    <property type="project" value="TreeGrafter"/>
</dbReference>
<evidence type="ECO:0000256" key="6">
    <source>
        <dbReference type="SAM" id="Coils"/>
    </source>
</evidence>
<protein>
    <submittedName>
        <fullName evidence="8">Tat binding protein 1-interacting protein-domain-containing protein</fullName>
    </submittedName>
</protein>
<dbReference type="PANTHER" id="PTHR15938">
    <property type="entry name" value="TBP-1 INTERACTING PROTEIN"/>
    <property type="match status" value="1"/>
</dbReference>
<comment type="similarity">
    <text evidence="2">Belongs to the HOP2 family.</text>
</comment>
<gene>
    <name evidence="8" type="ORF">C8Q69DRAFT_1084</name>
</gene>
<dbReference type="GO" id="GO:0007129">
    <property type="term" value="P:homologous chromosome pairing at meiosis"/>
    <property type="evidence" value="ECO:0007669"/>
    <property type="project" value="TreeGrafter"/>
</dbReference>
<evidence type="ECO:0000313" key="8">
    <source>
        <dbReference type="EMBL" id="RWQ98841.1"/>
    </source>
</evidence>
<keyword evidence="9" id="KW-1185">Reference proteome</keyword>
<sequence>MIDLLCARVPRLIILKFSIYSHPRLNLPTNLRILTMAPKKGGSEKVPGENGSVMILDYLRKQNRPYSAIEISTNLQNKVTKANAVKILKDMHEKGQIEGRAAGKQLVYHALQDPTDDVTPEALARISDEIEQLEKQLADYKNREKGLKSELSRMGTTVSFADLEQNVSKLEDETRSIHLRLKELCNDDTAEVSMEEKAQTEKEWKMWQRHAAVRERICRHLWERCTEVMSEDTTKEELWESLGLGGSI</sequence>
<dbReference type="InterPro" id="IPR010776">
    <property type="entry name" value="Hop2_WH_dom"/>
</dbReference>
<dbReference type="GO" id="GO:0003690">
    <property type="term" value="F:double-stranded DNA binding"/>
    <property type="evidence" value="ECO:0007669"/>
    <property type="project" value="TreeGrafter"/>
</dbReference>
<feature type="coiled-coil region" evidence="6">
    <location>
        <begin position="123"/>
        <end position="150"/>
    </location>
</feature>
<reference evidence="8 9" key="1">
    <citation type="journal article" date="2018" name="Front. Microbiol.">
        <title>Genomic and genetic insights into a cosmopolitan fungus, Paecilomyces variotii (Eurotiales).</title>
        <authorList>
            <person name="Urquhart A.S."/>
            <person name="Mondo S.J."/>
            <person name="Makela M.R."/>
            <person name="Hane J.K."/>
            <person name="Wiebenga A."/>
            <person name="He G."/>
            <person name="Mihaltcheva S."/>
            <person name="Pangilinan J."/>
            <person name="Lipzen A."/>
            <person name="Barry K."/>
            <person name="de Vries R.P."/>
            <person name="Grigoriev I.V."/>
            <person name="Idnurm A."/>
        </authorList>
    </citation>
    <scope>NUCLEOTIDE SEQUENCE [LARGE SCALE GENOMIC DNA]</scope>
    <source>
        <strain evidence="8 9">CBS 101075</strain>
    </source>
</reference>
<evidence type="ECO:0000313" key="9">
    <source>
        <dbReference type="Proteomes" id="UP000283841"/>
    </source>
</evidence>
<dbReference type="InterPro" id="IPR036390">
    <property type="entry name" value="WH_DNA-bd_sf"/>
</dbReference>
<dbReference type="VEuPathDB" id="FungiDB:C8Q69DRAFT_1084"/>
<evidence type="ECO:0000256" key="4">
    <source>
        <dbReference type="ARBA" id="ARBA00023242"/>
    </source>
</evidence>
<organism evidence="8 9">
    <name type="scientific">Byssochlamys spectabilis</name>
    <name type="common">Paecilomyces variotii</name>
    <dbReference type="NCBI Taxonomy" id="264951"/>
    <lineage>
        <taxon>Eukaryota</taxon>
        <taxon>Fungi</taxon>
        <taxon>Dikarya</taxon>
        <taxon>Ascomycota</taxon>
        <taxon>Pezizomycotina</taxon>
        <taxon>Eurotiomycetes</taxon>
        <taxon>Eurotiomycetidae</taxon>
        <taxon>Eurotiales</taxon>
        <taxon>Thermoascaceae</taxon>
        <taxon>Paecilomyces</taxon>
    </lineage>
</organism>
<dbReference type="EMBL" id="RCNU01000001">
    <property type="protein sequence ID" value="RWQ98841.1"/>
    <property type="molecule type" value="Genomic_DNA"/>
</dbReference>
<dbReference type="GO" id="GO:0000709">
    <property type="term" value="P:meiotic joint molecule formation"/>
    <property type="evidence" value="ECO:0007669"/>
    <property type="project" value="TreeGrafter"/>
</dbReference>
<dbReference type="PANTHER" id="PTHR15938:SF0">
    <property type="entry name" value="HOMOLOGOUS-PAIRING PROTEIN 2 HOMOLOG"/>
    <property type="match status" value="1"/>
</dbReference>
<keyword evidence="4" id="KW-0539">Nucleus</keyword>
<dbReference type="SUPFAM" id="SSF46785">
    <property type="entry name" value="Winged helix' DNA-binding domain"/>
    <property type="match status" value="1"/>
</dbReference>
<comment type="caution">
    <text evidence="8">The sequence shown here is derived from an EMBL/GenBank/DDBJ whole genome shotgun (WGS) entry which is preliminary data.</text>
</comment>
<evidence type="ECO:0000256" key="1">
    <source>
        <dbReference type="ARBA" id="ARBA00004123"/>
    </source>
</evidence>
<dbReference type="Pfam" id="PF07106">
    <property type="entry name" value="WHD_TBPIP"/>
    <property type="match status" value="1"/>
</dbReference>
<keyword evidence="5" id="KW-0469">Meiosis</keyword>
<dbReference type="GeneID" id="39594371"/>
<evidence type="ECO:0000256" key="3">
    <source>
        <dbReference type="ARBA" id="ARBA00023172"/>
    </source>
</evidence>
<dbReference type="AlphaFoldDB" id="A0A443I499"/>
<comment type="subcellular location">
    <subcellularLocation>
        <location evidence="1">Nucleus</location>
    </subcellularLocation>
</comment>
<dbReference type="RefSeq" id="XP_028488486.1">
    <property type="nucleotide sequence ID" value="XM_028625094.1"/>
</dbReference>
<name>A0A443I499_BYSSP</name>
<dbReference type="InterPro" id="IPR036388">
    <property type="entry name" value="WH-like_DNA-bd_sf"/>
</dbReference>
<dbReference type="Gene3D" id="1.10.10.10">
    <property type="entry name" value="Winged helix-like DNA-binding domain superfamily/Winged helix DNA-binding domain"/>
    <property type="match status" value="1"/>
</dbReference>
<dbReference type="GO" id="GO:0010774">
    <property type="term" value="P:meiotic strand invasion involved in reciprocal meiotic recombination"/>
    <property type="evidence" value="ECO:0007669"/>
    <property type="project" value="TreeGrafter"/>
</dbReference>
<keyword evidence="6" id="KW-0175">Coiled coil</keyword>
<dbReference type="Proteomes" id="UP000283841">
    <property type="component" value="Unassembled WGS sequence"/>
</dbReference>
<feature type="domain" description="Homologous-pairing protein 2 winged helix" evidence="7">
    <location>
        <begin position="54"/>
        <end position="109"/>
    </location>
</feature>
<evidence type="ECO:0000256" key="5">
    <source>
        <dbReference type="ARBA" id="ARBA00023254"/>
    </source>
</evidence>
<accession>A0A443I499</accession>